<keyword evidence="2" id="KW-0812">Transmembrane</keyword>
<keyword evidence="2" id="KW-0472">Membrane</keyword>
<dbReference type="Proteomes" id="UP001323617">
    <property type="component" value="Unassembled WGS sequence"/>
</dbReference>
<dbReference type="GeneID" id="87960547"/>
<gene>
    <name evidence="3" type="ORF">QC764_0021270</name>
</gene>
<feature type="region of interest" description="Disordered" evidence="1">
    <location>
        <begin position="1"/>
        <end position="28"/>
    </location>
</feature>
<keyword evidence="4" id="KW-1185">Reference proteome</keyword>
<protein>
    <submittedName>
        <fullName evidence="3">Uncharacterized protein</fullName>
    </submittedName>
</protein>
<name>A0ABR0IQF3_9PEZI</name>
<reference evidence="3 4" key="1">
    <citation type="journal article" date="2023" name="bioRxiv">
        <title>High-quality genome assemblies of four members of thePodospora anserinaspecies complex.</title>
        <authorList>
            <person name="Ament-Velasquez S.L."/>
            <person name="Vogan A.A."/>
            <person name="Wallerman O."/>
            <person name="Hartmann F."/>
            <person name="Gautier V."/>
            <person name="Silar P."/>
            <person name="Giraud T."/>
            <person name="Johannesson H."/>
        </authorList>
    </citation>
    <scope>NUCLEOTIDE SEQUENCE [LARGE SCALE GENOMIC DNA]</scope>
    <source>
        <strain evidence="3 4">CBS 124.78</strain>
    </source>
</reference>
<evidence type="ECO:0000313" key="3">
    <source>
        <dbReference type="EMBL" id="KAK4682640.1"/>
    </source>
</evidence>
<accession>A0ABR0IQF3</accession>
<keyword evidence="2" id="KW-1133">Transmembrane helix</keyword>
<dbReference type="EMBL" id="JAFFHC010000001">
    <property type="protein sequence ID" value="KAK4682640.1"/>
    <property type="molecule type" value="Genomic_DNA"/>
</dbReference>
<organism evidence="3 4">
    <name type="scientific">Podospora pseudoanserina</name>
    <dbReference type="NCBI Taxonomy" id="2609844"/>
    <lineage>
        <taxon>Eukaryota</taxon>
        <taxon>Fungi</taxon>
        <taxon>Dikarya</taxon>
        <taxon>Ascomycota</taxon>
        <taxon>Pezizomycotina</taxon>
        <taxon>Sordariomycetes</taxon>
        <taxon>Sordariomycetidae</taxon>
        <taxon>Sordariales</taxon>
        <taxon>Podosporaceae</taxon>
        <taxon>Podospora</taxon>
    </lineage>
</organism>
<sequence>MPSYPSQTIPPLEHRYIRPRRHQDHIPPLTRKRPTITVVWILIAIAVVDVVLTNPINPTLNTHPTRPHRGPAYLNKRITVALA</sequence>
<evidence type="ECO:0000313" key="4">
    <source>
        <dbReference type="Proteomes" id="UP001323617"/>
    </source>
</evidence>
<proteinExistence type="predicted"/>
<feature type="transmembrane region" description="Helical" evidence="2">
    <location>
        <begin position="36"/>
        <end position="56"/>
    </location>
</feature>
<evidence type="ECO:0000256" key="1">
    <source>
        <dbReference type="SAM" id="MobiDB-lite"/>
    </source>
</evidence>
<comment type="caution">
    <text evidence="3">The sequence shown here is derived from an EMBL/GenBank/DDBJ whole genome shotgun (WGS) entry which is preliminary data.</text>
</comment>
<dbReference type="RefSeq" id="XP_062806110.1">
    <property type="nucleotide sequence ID" value="XM_062940060.1"/>
</dbReference>
<evidence type="ECO:0000256" key="2">
    <source>
        <dbReference type="SAM" id="Phobius"/>
    </source>
</evidence>